<accession>A0ABX2T498</accession>
<evidence type="ECO:0000313" key="2">
    <source>
        <dbReference type="EMBL" id="NYZ18112.1"/>
    </source>
</evidence>
<dbReference type="SUPFAM" id="SSF48452">
    <property type="entry name" value="TPR-like"/>
    <property type="match status" value="1"/>
</dbReference>
<dbReference type="InterPro" id="IPR019734">
    <property type="entry name" value="TPR_rpt"/>
</dbReference>
<proteinExistence type="predicted"/>
<dbReference type="SMART" id="SM00028">
    <property type="entry name" value="TPR"/>
    <property type="match status" value="1"/>
</dbReference>
<comment type="caution">
    <text evidence="2">The sequence shown here is derived from an EMBL/GenBank/DDBJ whole genome shotgun (WGS) entry which is preliminary data.</text>
</comment>
<evidence type="ECO:0000256" key="1">
    <source>
        <dbReference type="PROSITE-ProRule" id="PRU00339"/>
    </source>
</evidence>
<feature type="repeat" description="TPR" evidence="1">
    <location>
        <begin position="147"/>
        <end position="180"/>
    </location>
</feature>
<name>A0ABX2T498_9PROT</name>
<keyword evidence="1" id="KW-0802">TPR repeat</keyword>
<gene>
    <name evidence="2" type="ORF">HND93_00185</name>
</gene>
<evidence type="ECO:0000313" key="3">
    <source>
        <dbReference type="Proteomes" id="UP000584642"/>
    </source>
</evidence>
<dbReference type="EMBL" id="JABFDB010000001">
    <property type="protein sequence ID" value="NYZ18112.1"/>
    <property type="molecule type" value="Genomic_DNA"/>
</dbReference>
<reference evidence="2 3" key="1">
    <citation type="submission" date="2020-05" db="EMBL/GenBank/DDBJ databases">
        <title>Azospirillum oleiclasticum sp. nov, a nitrogen-fixing and heavy crude oil-emulsifying bacterium isolated from the crude oil of Yumen Oilfield.</title>
        <authorList>
            <person name="Wu D."/>
            <person name="Cai M."/>
            <person name="Zhang X."/>
        </authorList>
    </citation>
    <scope>NUCLEOTIDE SEQUENCE [LARGE SCALE GENOMIC DNA]</scope>
    <source>
        <strain evidence="2 3">ROY-1-1-2</strain>
    </source>
</reference>
<dbReference type="Gene3D" id="1.25.40.10">
    <property type="entry name" value="Tetratricopeptide repeat domain"/>
    <property type="match status" value="1"/>
</dbReference>
<dbReference type="InterPro" id="IPR011990">
    <property type="entry name" value="TPR-like_helical_dom_sf"/>
</dbReference>
<organism evidence="2 3">
    <name type="scientific">Azospirillum oleiclasticum</name>
    <dbReference type="NCBI Taxonomy" id="2735135"/>
    <lineage>
        <taxon>Bacteria</taxon>
        <taxon>Pseudomonadati</taxon>
        <taxon>Pseudomonadota</taxon>
        <taxon>Alphaproteobacteria</taxon>
        <taxon>Rhodospirillales</taxon>
        <taxon>Azospirillaceae</taxon>
        <taxon>Azospirillum</taxon>
    </lineage>
</organism>
<sequence>MEATVGDGGARLSLTWDAAVSVASERDGRELTLRFNRPLGDLPLDTVPGRLPGWVENTAFGYDSVLLVLPSGVDAMVVKDGAAVRVDFVRAAAVSRPPADVAAERVAERQAERRLDYFRAVTDLEDGDLHQARARARALVDTDPKDVSSLVLLGNAEERAGRWREALDVYDRALTLAPDEPSLLRSRQTLFREHGDQVRLDVDLFQVEDADTQRIARLSARQDLGGHRSLVALIETRRVDTDQVVRADGRITPFHGWRTRGEVTVAQDWDDGHRTTASLFAAERTLGAGLIHSMRTDIGVTRAGILASEPAYTFVEGIVGAGRRDRAFLQHEFRLGEGWSAMLGGGFSRYGLDDNDDLARSATAEGALRYAVDLGRPVASIGYSLDAEYVIERETRIDPLGNPYAPLPVATREVHSFSLGIDDEIGDVLRYGVQGGYAYDRRNSGGPFAAVTVAYEPLTAVEMGFRASHARSTARGSDAGVNAVGVYFALRN</sequence>
<keyword evidence="3" id="KW-1185">Reference proteome</keyword>
<dbReference type="PROSITE" id="PS50005">
    <property type="entry name" value="TPR"/>
    <property type="match status" value="1"/>
</dbReference>
<dbReference type="Proteomes" id="UP000584642">
    <property type="component" value="Unassembled WGS sequence"/>
</dbReference>
<protein>
    <submittedName>
        <fullName evidence="2">Tetratricopeptide repeat protein</fullName>
    </submittedName>
</protein>
<dbReference type="Pfam" id="PF13432">
    <property type="entry name" value="TPR_16"/>
    <property type="match status" value="1"/>
</dbReference>